<dbReference type="Proteomes" id="UP000821845">
    <property type="component" value="Chromosome 2"/>
</dbReference>
<keyword evidence="2" id="KW-1185">Reference proteome</keyword>
<organism evidence="1 2">
    <name type="scientific">Hyalomma asiaticum</name>
    <name type="common">Tick</name>
    <dbReference type="NCBI Taxonomy" id="266040"/>
    <lineage>
        <taxon>Eukaryota</taxon>
        <taxon>Metazoa</taxon>
        <taxon>Ecdysozoa</taxon>
        <taxon>Arthropoda</taxon>
        <taxon>Chelicerata</taxon>
        <taxon>Arachnida</taxon>
        <taxon>Acari</taxon>
        <taxon>Parasitiformes</taxon>
        <taxon>Ixodida</taxon>
        <taxon>Ixodoidea</taxon>
        <taxon>Ixodidae</taxon>
        <taxon>Hyalomminae</taxon>
        <taxon>Hyalomma</taxon>
    </lineage>
</organism>
<dbReference type="EMBL" id="CM023482">
    <property type="protein sequence ID" value="KAH6938235.1"/>
    <property type="molecule type" value="Genomic_DNA"/>
</dbReference>
<evidence type="ECO:0000313" key="2">
    <source>
        <dbReference type="Proteomes" id="UP000821845"/>
    </source>
</evidence>
<sequence length="241" mass="26281">MLLVVHALVSLFAINDVVHAGDLPVHRSSVMRGLCEVTDLEFDVGSHNLNVHGTLASTDTCTKMKTAWAIVDGSPEAKMDSLLCDQVFEIGYFFKFEAHQPPGMFLRKVAIPLFAALDRDASSKAAGDQGVVLPAIEQVDSGVIDWDTNFFLESSRTKNELIQAIARGCNVLPLDKRLSAVNKTLCFRKAYFGVPELGDQEVANALSAFVGRVKETLAIHTPKPDPKRQPKIGLALPLLQL</sequence>
<protein>
    <submittedName>
        <fullName evidence="1">Uncharacterized protein</fullName>
    </submittedName>
</protein>
<proteinExistence type="predicted"/>
<gene>
    <name evidence="1" type="ORF">HPB50_008152</name>
</gene>
<reference evidence="1" key="1">
    <citation type="submission" date="2020-05" db="EMBL/GenBank/DDBJ databases">
        <title>Large-scale comparative analyses of tick genomes elucidate their genetic diversity and vector capacities.</title>
        <authorList>
            <person name="Jia N."/>
            <person name="Wang J."/>
            <person name="Shi W."/>
            <person name="Du L."/>
            <person name="Sun Y."/>
            <person name="Zhan W."/>
            <person name="Jiang J."/>
            <person name="Wang Q."/>
            <person name="Zhang B."/>
            <person name="Ji P."/>
            <person name="Sakyi L.B."/>
            <person name="Cui X."/>
            <person name="Yuan T."/>
            <person name="Jiang B."/>
            <person name="Yang W."/>
            <person name="Lam T.T.-Y."/>
            <person name="Chang Q."/>
            <person name="Ding S."/>
            <person name="Wang X."/>
            <person name="Zhu J."/>
            <person name="Ruan X."/>
            <person name="Zhao L."/>
            <person name="Wei J."/>
            <person name="Que T."/>
            <person name="Du C."/>
            <person name="Cheng J."/>
            <person name="Dai P."/>
            <person name="Han X."/>
            <person name="Huang E."/>
            <person name="Gao Y."/>
            <person name="Liu J."/>
            <person name="Shao H."/>
            <person name="Ye R."/>
            <person name="Li L."/>
            <person name="Wei W."/>
            <person name="Wang X."/>
            <person name="Wang C."/>
            <person name="Yang T."/>
            <person name="Huo Q."/>
            <person name="Li W."/>
            <person name="Guo W."/>
            <person name="Chen H."/>
            <person name="Zhou L."/>
            <person name="Ni X."/>
            <person name="Tian J."/>
            <person name="Zhou Y."/>
            <person name="Sheng Y."/>
            <person name="Liu T."/>
            <person name="Pan Y."/>
            <person name="Xia L."/>
            <person name="Li J."/>
            <person name="Zhao F."/>
            <person name="Cao W."/>
        </authorList>
    </citation>
    <scope>NUCLEOTIDE SEQUENCE</scope>
    <source>
        <strain evidence="1">Hyas-2018</strain>
    </source>
</reference>
<evidence type="ECO:0000313" key="1">
    <source>
        <dbReference type="EMBL" id="KAH6938235.1"/>
    </source>
</evidence>
<accession>A0ACB7SUF1</accession>
<comment type="caution">
    <text evidence="1">The sequence shown here is derived from an EMBL/GenBank/DDBJ whole genome shotgun (WGS) entry which is preliminary data.</text>
</comment>
<name>A0ACB7SUF1_HYAAI</name>